<feature type="non-terminal residue" evidence="1">
    <location>
        <position position="1"/>
    </location>
</feature>
<evidence type="ECO:0000313" key="1">
    <source>
        <dbReference type="EMBL" id="RKP16474.1"/>
    </source>
</evidence>
<dbReference type="Proteomes" id="UP000281549">
    <property type="component" value="Unassembled WGS sequence"/>
</dbReference>
<sequence>AVYLFLLDTEDFMNLRGKRILSYIHEAVKKNMPENQVYVSFLKIMDVFLFVNVNGHVMTWKISTRICVMCLSQIMFALTNGNVVTITIPLTFSMHLSALILPQVISFNPLHTWDVQDVSAPSFVPKM</sequence>
<name>A0A4P9YBX0_ROZAC</name>
<reference evidence="2" key="1">
    <citation type="journal article" date="2018" name="Nat. Microbiol.">
        <title>Leveraging single-cell genomics to expand the fungal tree of life.</title>
        <authorList>
            <person name="Ahrendt S.R."/>
            <person name="Quandt C.A."/>
            <person name="Ciobanu D."/>
            <person name="Clum A."/>
            <person name="Salamov A."/>
            <person name="Andreopoulos B."/>
            <person name="Cheng J.F."/>
            <person name="Woyke T."/>
            <person name="Pelin A."/>
            <person name="Henrissat B."/>
            <person name="Reynolds N.K."/>
            <person name="Benny G.L."/>
            <person name="Smith M.E."/>
            <person name="James T.Y."/>
            <person name="Grigoriev I.V."/>
        </authorList>
    </citation>
    <scope>NUCLEOTIDE SEQUENCE [LARGE SCALE GENOMIC DNA]</scope>
    <source>
        <strain evidence="2">CSF55</strain>
    </source>
</reference>
<proteinExistence type="predicted"/>
<gene>
    <name evidence="1" type="ORF">ROZALSC1DRAFT_25233</name>
</gene>
<evidence type="ECO:0000313" key="2">
    <source>
        <dbReference type="Proteomes" id="UP000281549"/>
    </source>
</evidence>
<dbReference type="EMBL" id="ML006506">
    <property type="protein sequence ID" value="RKP16474.1"/>
    <property type="molecule type" value="Genomic_DNA"/>
</dbReference>
<dbReference type="AlphaFoldDB" id="A0A4P9YBX0"/>
<protein>
    <submittedName>
        <fullName evidence="1">Uncharacterized protein</fullName>
    </submittedName>
</protein>
<accession>A0A4P9YBX0</accession>
<organism evidence="1 2">
    <name type="scientific">Rozella allomycis (strain CSF55)</name>
    <dbReference type="NCBI Taxonomy" id="988480"/>
    <lineage>
        <taxon>Eukaryota</taxon>
        <taxon>Fungi</taxon>
        <taxon>Fungi incertae sedis</taxon>
        <taxon>Cryptomycota</taxon>
        <taxon>Cryptomycota incertae sedis</taxon>
        <taxon>Rozella</taxon>
    </lineage>
</organism>